<evidence type="ECO:0000259" key="6">
    <source>
        <dbReference type="PROSITE" id="PS51012"/>
    </source>
</evidence>
<evidence type="ECO:0000256" key="3">
    <source>
        <dbReference type="ARBA" id="ARBA00022989"/>
    </source>
</evidence>
<protein>
    <recommendedName>
        <fullName evidence="5">Transport permease protein</fullName>
    </recommendedName>
</protein>
<dbReference type="PIRSF" id="PIRSF006648">
    <property type="entry name" value="DrrB"/>
    <property type="match status" value="1"/>
</dbReference>
<comment type="similarity">
    <text evidence="5">Belongs to the ABC-2 integral membrane protein family.</text>
</comment>
<feature type="transmembrane region" description="Helical" evidence="5">
    <location>
        <begin position="56"/>
        <end position="78"/>
    </location>
</feature>
<keyword evidence="8" id="KW-1185">Reference proteome</keyword>
<gene>
    <name evidence="7" type="ORF">SAMN05660836_00764</name>
</gene>
<evidence type="ECO:0000313" key="8">
    <source>
        <dbReference type="Proteomes" id="UP000199611"/>
    </source>
</evidence>
<feature type="transmembrane region" description="Helical" evidence="5">
    <location>
        <begin position="23"/>
        <end position="44"/>
    </location>
</feature>
<comment type="subcellular location">
    <subcellularLocation>
        <location evidence="5">Cell membrane</location>
        <topology evidence="5">Multi-pass membrane protein</topology>
    </subcellularLocation>
    <subcellularLocation>
        <location evidence="1">Membrane</location>
        <topology evidence="1">Multi-pass membrane protein</topology>
    </subcellularLocation>
</comment>
<accession>A0A1I4S5S4</accession>
<keyword evidence="2 5" id="KW-0812">Transmembrane</keyword>
<keyword evidence="5" id="KW-0813">Transport</keyword>
<feature type="transmembrane region" description="Helical" evidence="5">
    <location>
        <begin position="168"/>
        <end position="188"/>
    </location>
</feature>
<dbReference type="PANTHER" id="PTHR43332">
    <property type="entry name" value="INNER MEMBRANE TRANSPORT PERMEASE YADH-RELATED"/>
    <property type="match status" value="1"/>
</dbReference>
<dbReference type="Pfam" id="PF01061">
    <property type="entry name" value="ABC2_membrane"/>
    <property type="match status" value="1"/>
</dbReference>
<dbReference type="GO" id="GO:0043190">
    <property type="term" value="C:ATP-binding cassette (ABC) transporter complex"/>
    <property type="evidence" value="ECO:0007669"/>
    <property type="project" value="InterPro"/>
</dbReference>
<dbReference type="PRINTS" id="PR00164">
    <property type="entry name" value="ABC2TRNSPORT"/>
</dbReference>
<sequence>MGMFMRGWSAVYYREILILRKRIFRQIASMSVMPLLYIVAFGYGLGKDVTVAGTTYMAFLLPGLAAMSSMIQGFNIASEINITRFYWRVFEEFQAAPLRSIAYVTAEVLYGITRAILGVTIITGLGWMFGIRLSYNFYFWSAMTLNAFLFASLAVALAMLVRSHADQALLVNFVITPMGFLGGTFFPVEKMPSWVQSILYYLPITHAARAMRDAAMGKVPDTESYVILAAMGALCFVCALMCVGMAKE</sequence>
<organism evidence="7 8">
    <name type="scientific">Thermodesulforhabdus norvegica</name>
    <dbReference type="NCBI Taxonomy" id="39841"/>
    <lineage>
        <taxon>Bacteria</taxon>
        <taxon>Pseudomonadati</taxon>
        <taxon>Thermodesulfobacteriota</taxon>
        <taxon>Syntrophobacteria</taxon>
        <taxon>Syntrophobacterales</taxon>
        <taxon>Thermodesulforhabdaceae</taxon>
        <taxon>Thermodesulforhabdus</taxon>
    </lineage>
</organism>
<feature type="transmembrane region" description="Helical" evidence="5">
    <location>
        <begin position="225"/>
        <end position="246"/>
    </location>
</feature>
<dbReference type="InterPro" id="IPR047817">
    <property type="entry name" value="ABC2_TM_bact-type"/>
</dbReference>
<dbReference type="InterPro" id="IPR000412">
    <property type="entry name" value="ABC_2_transport"/>
</dbReference>
<dbReference type="EMBL" id="FOUU01000002">
    <property type="protein sequence ID" value="SFM59620.1"/>
    <property type="molecule type" value="Genomic_DNA"/>
</dbReference>
<dbReference type="GO" id="GO:0140359">
    <property type="term" value="F:ABC-type transporter activity"/>
    <property type="evidence" value="ECO:0007669"/>
    <property type="project" value="InterPro"/>
</dbReference>
<keyword evidence="4 5" id="KW-0472">Membrane</keyword>
<evidence type="ECO:0000256" key="5">
    <source>
        <dbReference type="RuleBase" id="RU361157"/>
    </source>
</evidence>
<dbReference type="InterPro" id="IPR013525">
    <property type="entry name" value="ABC2_TM"/>
</dbReference>
<dbReference type="STRING" id="39841.SAMN05660836_00764"/>
<dbReference type="PANTHER" id="PTHR43332:SF2">
    <property type="entry name" value="INNER MEMBRANE TRANSPORT PERMEASE YADH"/>
    <property type="match status" value="1"/>
</dbReference>
<feature type="transmembrane region" description="Helical" evidence="5">
    <location>
        <begin position="108"/>
        <end position="131"/>
    </location>
</feature>
<feature type="transmembrane region" description="Helical" evidence="5">
    <location>
        <begin position="137"/>
        <end position="161"/>
    </location>
</feature>
<evidence type="ECO:0000256" key="2">
    <source>
        <dbReference type="ARBA" id="ARBA00022692"/>
    </source>
</evidence>
<name>A0A1I4S5S4_9BACT</name>
<keyword evidence="5" id="KW-1003">Cell membrane</keyword>
<dbReference type="InterPro" id="IPR052522">
    <property type="entry name" value="ABC-2_transport_permease"/>
</dbReference>
<evidence type="ECO:0000256" key="1">
    <source>
        <dbReference type="ARBA" id="ARBA00004141"/>
    </source>
</evidence>
<evidence type="ECO:0000313" key="7">
    <source>
        <dbReference type="EMBL" id="SFM59620.1"/>
    </source>
</evidence>
<feature type="domain" description="ABC transmembrane type-2" evidence="6">
    <location>
        <begin position="25"/>
        <end position="246"/>
    </location>
</feature>
<keyword evidence="3 5" id="KW-1133">Transmembrane helix</keyword>
<dbReference type="AlphaFoldDB" id="A0A1I4S5S4"/>
<dbReference type="Proteomes" id="UP000199611">
    <property type="component" value="Unassembled WGS sequence"/>
</dbReference>
<evidence type="ECO:0000256" key="4">
    <source>
        <dbReference type="ARBA" id="ARBA00023136"/>
    </source>
</evidence>
<reference evidence="7 8" key="1">
    <citation type="submission" date="2016-10" db="EMBL/GenBank/DDBJ databases">
        <authorList>
            <person name="de Groot N.N."/>
        </authorList>
    </citation>
    <scope>NUCLEOTIDE SEQUENCE [LARGE SCALE GENOMIC DNA]</scope>
    <source>
        <strain evidence="7 8">DSM 9990</strain>
    </source>
</reference>
<proteinExistence type="inferred from homology"/>
<dbReference type="PROSITE" id="PS51012">
    <property type="entry name" value="ABC_TM2"/>
    <property type="match status" value="1"/>
</dbReference>